<organism evidence="1 2">
    <name type="scientific">Stenotrophomonas pavanii</name>
    <dbReference type="NCBI Taxonomy" id="487698"/>
    <lineage>
        <taxon>Bacteria</taxon>
        <taxon>Pseudomonadati</taxon>
        <taxon>Pseudomonadota</taxon>
        <taxon>Gammaproteobacteria</taxon>
        <taxon>Lysobacterales</taxon>
        <taxon>Lysobacteraceae</taxon>
        <taxon>Stenotrophomonas</taxon>
    </lineage>
</organism>
<sequence length="150" mass="17470">MKLIINSEIALQSAVGQLREQFKDRKYLTVSITHGKARSLDQNAISHAWYEQVSRELREDTPLGVKSFCKLHFGVPILRAEDDDFRAKYDKAVKPMAYEDKLILMEWFPVTSLMTTPQLSQYLESVQRHYQRLGVWLQFPEPQAQRRSAA</sequence>
<comment type="caution">
    <text evidence="1">The sequence shown here is derived from an EMBL/GenBank/DDBJ whole genome shotgun (WGS) entry which is preliminary data.</text>
</comment>
<evidence type="ECO:0000313" key="1">
    <source>
        <dbReference type="EMBL" id="OWR25637.1"/>
    </source>
</evidence>
<evidence type="ECO:0000313" key="2">
    <source>
        <dbReference type="Proteomes" id="UP000197904"/>
    </source>
</evidence>
<dbReference type="AlphaFoldDB" id="A0A246KQH1"/>
<dbReference type="EMBL" id="NIXP01000157">
    <property type="protein sequence ID" value="OWR25637.1"/>
    <property type="molecule type" value="Genomic_DNA"/>
</dbReference>
<protein>
    <submittedName>
        <fullName evidence="1">Uncharacterized protein</fullName>
    </submittedName>
</protein>
<reference evidence="1 2" key="1">
    <citation type="submission" date="2017-06" db="EMBL/GenBank/DDBJ databases">
        <authorList>
            <person name="Kim H.J."/>
            <person name="Triplett B.A."/>
        </authorList>
    </citation>
    <scope>NUCLEOTIDE SEQUENCE [LARGE SCALE GENOMIC DNA]</scope>
    <source>
        <strain evidence="1 2">S18795</strain>
    </source>
</reference>
<dbReference type="InterPro" id="IPR036619">
    <property type="entry name" value="NinB_sf"/>
</dbReference>
<dbReference type="Proteomes" id="UP000197904">
    <property type="component" value="Unassembled WGS sequence"/>
</dbReference>
<dbReference type="RefSeq" id="WP_088476412.1">
    <property type="nucleotide sequence ID" value="NZ_NIXP01000157.1"/>
</dbReference>
<name>A0A246KQH1_9GAMM</name>
<proteinExistence type="predicted"/>
<gene>
    <name evidence="1" type="ORF">CEE55_22410</name>
</gene>
<dbReference type="Gene3D" id="1.10.3790.10">
    <property type="entry name" value="NinB"/>
    <property type="match status" value="1"/>
</dbReference>
<accession>A0A246KQH1</accession>